<reference evidence="3 4" key="1">
    <citation type="submission" date="2018-06" db="EMBL/GenBank/DDBJ databases">
        <title>Paenibacillus imtechensis sp. nov.</title>
        <authorList>
            <person name="Pinnaka A.K."/>
            <person name="Singh H."/>
            <person name="Kaur M."/>
        </authorList>
    </citation>
    <scope>NUCLEOTIDE SEQUENCE [LARGE SCALE GENOMIC DNA]</scope>
    <source>
        <strain evidence="3 4">SMB1</strain>
    </source>
</reference>
<keyword evidence="1" id="KW-0378">Hydrolase</keyword>
<evidence type="ECO:0000256" key="1">
    <source>
        <dbReference type="ARBA" id="ARBA00022801"/>
    </source>
</evidence>
<dbReference type="InterPro" id="IPR007295">
    <property type="entry name" value="DUF402"/>
</dbReference>
<dbReference type="InterPro" id="IPR035930">
    <property type="entry name" value="FomD-like_sf"/>
</dbReference>
<proteinExistence type="predicted"/>
<dbReference type="SUPFAM" id="SSF159234">
    <property type="entry name" value="FomD-like"/>
    <property type="match status" value="1"/>
</dbReference>
<dbReference type="Proteomes" id="UP000249522">
    <property type="component" value="Unassembled WGS sequence"/>
</dbReference>
<dbReference type="PANTHER" id="PTHR39159:SF1">
    <property type="entry name" value="UPF0374 PROTEIN YGAC"/>
    <property type="match status" value="1"/>
</dbReference>
<dbReference type="OrthoDB" id="1645325at2"/>
<organism evidence="3 4">
    <name type="scientific">Paenibacillus sambharensis</name>
    <dbReference type="NCBI Taxonomy" id="1803190"/>
    <lineage>
        <taxon>Bacteria</taxon>
        <taxon>Bacillati</taxon>
        <taxon>Bacillota</taxon>
        <taxon>Bacilli</taxon>
        <taxon>Bacillales</taxon>
        <taxon>Paenibacillaceae</taxon>
        <taxon>Paenibacillus</taxon>
    </lineage>
</organism>
<comment type="caution">
    <text evidence="3">The sequence shown here is derived from an EMBL/GenBank/DDBJ whole genome shotgun (WGS) entry which is preliminary data.</text>
</comment>
<sequence>MTSYESRIIKSFKHNGSLHRMWLENWLVPAERLHEEHAAESMIVLINEETPVLEGSGKRWISKVPAVTFFAPGHWFNVVALLEHAGVRYYCNVASPVHQYENVYTYIDYDLDVIRYPDGASHVVDREEYEMNKQLYHYPGDLRNKVASGLGMLLDKIRRGEPPFRSDDLVRSYYNTWKSETGV</sequence>
<dbReference type="PANTHER" id="PTHR39159">
    <property type="match status" value="1"/>
</dbReference>
<gene>
    <name evidence="3" type="ORF">DNH61_13885</name>
</gene>
<dbReference type="InterPro" id="IPR050212">
    <property type="entry name" value="Ntdp-like"/>
</dbReference>
<feature type="domain" description="DUF402" evidence="2">
    <location>
        <begin position="43"/>
        <end position="161"/>
    </location>
</feature>
<evidence type="ECO:0000313" key="3">
    <source>
        <dbReference type="EMBL" id="PZD95746.1"/>
    </source>
</evidence>
<keyword evidence="4" id="KW-1185">Reference proteome</keyword>
<accession>A0A2W1L929</accession>
<dbReference type="RefSeq" id="WP_111147375.1">
    <property type="nucleotide sequence ID" value="NZ_QKRB01000044.1"/>
</dbReference>
<name>A0A2W1L929_9BACL</name>
<dbReference type="Gene3D" id="2.40.380.10">
    <property type="entry name" value="FomD-like"/>
    <property type="match status" value="1"/>
</dbReference>
<evidence type="ECO:0000313" key="4">
    <source>
        <dbReference type="Proteomes" id="UP000249522"/>
    </source>
</evidence>
<dbReference type="EMBL" id="QKRB01000044">
    <property type="protein sequence ID" value="PZD95746.1"/>
    <property type="molecule type" value="Genomic_DNA"/>
</dbReference>
<evidence type="ECO:0000259" key="2">
    <source>
        <dbReference type="Pfam" id="PF04167"/>
    </source>
</evidence>
<protein>
    <recommendedName>
        <fullName evidence="2">DUF402 domain-containing protein</fullName>
    </recommendedName>
</protein>
<dbReference type="GO" id="GO:0016787">
    <property type="term" value="F:hydrolase activity"/>
    <property type="evidence" value="ECO:0007669"/>
    <property type="project" value="UniProtKB-KW"/>
</dbReference>
<dbReference type="AlphaFoldDB" id="A0A2W1L929"/>
<dbReference type="Pfam" id="PF04167">
    <property type="entry name" value="DUF402"/>
    <property type="match status" value="1"/>
</dbReference>